<dbReference type="InterPro" id="IPR012340">
    <property type="entry name" value="NA-bd_OB-fold"/>
</dbReference>
<dbReference type="GO" id="GO:0003677">
    <property type="term" value="F:DNA binding"/>
    <property type="evidence" value="ECO:0007669"/>
    <property type="project" value="InterPro"/>
</dbReference>
<feature type="domain" description="S1 motif" evidence="2">
    <location>
        <begin position="253"/>
        <end position="321"/>
    </location>
</feature>
<sequence length="479" mass="50314">MANTHLVVDGSNIATEGRTAPSLAQLDQAVRDFTSEHSFDNVVVVVDATFAHRIDVSEKEIYEEGVLAGELLTPPAGAVGRGDAFVLQIAERSGATILSNDSFQEFHATYEWLFSEGRLWGGKPVPGVGWVFVPRVPVRGPVSRRAVREKKRDDSPTGSPTRSPAAKRPSASTAQASPKQTAAPKPSVKKAASTRAGSDSPTRAERSTSKATSRDASSASTQTSSASRSRNKSATPINTPGNFLTFVTAHQLGATVSATVTDFSSHGAYLDVDGARCYVSLKSMGEPAPRSAKEVLAMGEVRSFIVQGFDTPRRGIDLALADFEQLEVGSQSQKQPEESSDSKGRSKGSIKQPLLPMEPAEEAKVAVKKAAKKAPAKKAPAKKAPARKAPAKKAPAKKAPAKKAPAKKAPAKKAPAKKAPAKKAPAKKAPAKKAPARKAPAKKAPAKKAPARKAPAKKAPAKKAPARKAPAKKAPARKR</sequence>
<dbReference type="PROSITE" id="PS50126">
    <property type="entry name" value="S1"/>
    <property type="match status" value="1"/>
</dbReference>
<dbReference type="GO" id="GO:0030261">
    <property type="term" value="P:chromosome condensation"/>
    <property type="evidence" value="ECO:0007669"/>
    <property type="project" value="InterPro"/>
</dbReference>
<dbReference type="Pfam" id="PF11977">
    <property type="entry name" value="RNase_Zc3h12a"/>
    <property type="match status" value="1"/>
</dbReference>
<dbReference type="Gene3D" id="3.40.50.11980">
    <property type="match status" value="1"/>
</dbReference>
<dbReference type="InterPro" id="IPR021869">
    <property type="entry name" value="RNase_Zc3h12_NYN"/>
</dbReference>
<dbReference type="GO" id="GO:0030527">
    <property type="term" value="F:structural constituent of chromatin"/>
    <property type="evidence" value="ECO:0007669"/>
    <property type="project" value="InterPro"/>
</dbReference>
<gene>
    <name evidence="3" type="ORF">UFOPK2582_00048</name>
</gene>
<dbReference type="InterPro" id="IPR009970">
    <property type="entry name" value="HC2"/>
</dbReference>
<evidence type="ECO:0000313" key="3">
    <source>
        <dbReference type="EMBL" id="CAB4684732.1"/>
    </source>
</evidence>
<feature type="compositionally biased region" description="Basic and acidic residues" evidence="1">
    <location>
        <begin position="335"/>
        <end position="344"/>
    </location>
</feature>
<name>A0A6J6NES6_9ZZZZ</name>
<feature type="region of interest" description="Disordered" evidence="1">
    <location>
        <begin position="327"/>
        <end position="479"/>
    </location>
</feature>
<feature type="compositionally biased region" description="Polar residues" evidence="1">
    <location>
        <begin position="170"/>
        <end position="180"/>
    </location>
</feature>
<feature type="region of interest" description="Disordered" evidence="1">
    <location>
        <begin position="143"/>
        <end position="238"/>
    </location>
</feature>
<dbReference type="Pfam" id="PF07382">
    <property type="entry name" value="HC2"/>
    <property type="match status" value="1"/>
</dbReference>
<reference evidence="3" key="1">
    <citation type="submission" date="2020-05" db="EMBL/GenBank/DDBJ databases">
        <authorList>
            <person name="Chiriac C."/>
            <person name="Salcher M."/>
            <person name="Ghai R."/>
            <person name="Kavagutti S V."/>
        </authorList>
    </citation>
    <scope>NUCLEOTIDE SEQUENCE</scope>
</reference>
<dbReference type="AlphaFoldDB" id="A0A6J6NES6"/>
<dbReference type="EMBL" id="CAEZXS010000003">
    <property type="protein sequence ID" value="CAB4684732.1"/>
    <property type="molecule type" value="Genomic_DNA"/>
</dbReference>
<evidence type="ECO:0000259" key="2">
    <source>
        <dbReference type="PROSITE" id="PS50126"/>
    </source>
</evidence>
<dbReference type="Pfam" id="PF00575">
    <property type="entry name" value="S1"/>
    <property type="match status" value="1"/>
</dbReference>
<protein>
    <submittedName>
        <fullName evidence="3">Unannotated protein</fullName>
    </submittedName>
</protein>
<feature type="compositionally biased region" description="Basic residues" evidence="1">
    <location>
        <begin position="366"/>
        <end position="479"/>
    </location>
</feature>
<organism evidence="3">
    <name type="scientific">freshwater metagenome</name>
    <dbReference type="NCBI Taxonomy" id="449393"/>
    <lineage>
        <taxon>unclassified sequences</taxon>
        <taxon>metagenomes</taxon>
        <taxon>ecological metagenomes</taxon>
    </lineage>
</organism>
<feature type="compositionally biased region" description="Low complexity" evidence="1">
    <location>
        <begin position="182"/>
        <end position="193"/>
    </location>
</feature>
<dbReference type="SUPFAM" id="SSF50249">
    <property type="entry name" value="Nucleic acid-binding proteins"/>
    <property type="match status" value="1"/>
</dbReference>
<proteinExistence type="predicted"/>
<dbReference type="SMART" id="SM00316">
    <property type="entry name" value="S1"/>
    <property type="match status" value="1"/>
</dbReference>
<dbReference type="InterPro" id="IPR003029">
    <property type="entry name" value="S1_domain"/>
</dbReference>
<accession>A0A6J6NES6</accession>
<evidence type="ECO:0000256" key="1">
    <source>
        <dbReference type="SAM" id="MobiDB-lite"/>
    </source>
</evidence>
<feature type="compositionally biased region" description="Low complexity" evidence="1">
    <location>
        <begin position="209"/>
        <end position="228"/>
    </location>
</feature>